<dbReference type="PATRIC" id="fig|1166016.3.peg.2358"/>
<evidence type="ECO:0000313" key="4">
    <source>
        <dbReference type="Proteomes" id="UP000008044"/>
    </source>
</evidence>
<keyword evidence="2" id="KW-0732">Signal</keyword>
<gene>
    <name evidence="3" type="ordered locus">W5S_2342</name>
</gene>
<sequence length="81" mass="8141">MKLKLKNIFTSAVVASAAILAPSVVLAAEGASTAIDFSGLTAGFSITSVVTAVMAIAASLMTLYLAIRGVRVVMALVRGGN</sequence>
<dbReference type="STRING" id="1905730.W5S_2342"/>
<proteinExistence type="predicted"/>
<reference evidence="3 4" key="1">
    <citation type="journal article" date="2012" name="J. Bacteriol.">
        <title>Genome sequence of Pectobacterium sp. strain SCC3193.</title>
        <authorList>
            <person name="Koskinen J.P."/>
            <person name="Laine P."/>
            <person name="Niemi O."/>
            <person name="Nykyri J."/>
            <person name="Harjunpaa H."/>
            <person name="Auvinen P."/>
            <person name="Paulin L."/>
            <person name="Pirhonen M."/>
            <person name="Palva T."/>
            <person name="Holm L."/>
        </authorList>
    </citation>
    <scope>NUCLEOTIDE SEQUENCE [LARGE SCALE GENOMIC DNA]</scope>
    <source>
        <strain evidence="3 4">SCC3193</strain>
    </source>
</reference>
<dbReference type="RefSeq" id="WP_014700011.1">
    <property type="nucleotide sequence ID" value="NC_017845.1"/>
</dbReference>
<name>A0A0H3I4B2_PECPM</name>
<dbReference type="Proteomes" id="UP000008044">
    <property type="component" value="Chromosome"/>
</dbReference>
<keyword evidence="1" id="KW-0472">Membrane</keyword>
<dbReference type="KEGG" id="pec:W5S_2342"/>
<dbReference type="EMBL" id="CP003415">
    <property type="protein sequence ID" value="AFI90430.1"/>
    <property type="molecule type" value="Genomic_DNA"/>
</dbReference>
<feature type="transmembrane region" description="Helical" evidence="1">
    <location>
        <begin position="43"/>
        <end position="67"/>
    </location>
</feature>
<feature type="chain" id="PRO_5002611756" evidence="2">
    <location>
        <begin position="28"/>
        <end position="81"/>
    </location>
</feature>
<feature type="signal peptide" evidence="2">
    <location>
        <begin position="1"/>
        <end position="27"/>
    </location>
</feature>
<protein>
    <submittedName>
        <fullName evidence="3">Phage like membrane protein</fullName>
    </submittedName>
</protein>
<keyword evidence="1" id="KW-1133">Transmembrane helix</keyword>
<accession>A0A0H3I4B2</accession>
<organism evidence="3 4">
    <name type="scientific">Pectobacterium parmentieri</name>
    <dbReference type="NCBI Taxonomy" id="1905730"/>
    <lineage>
        <taxon>Bacteria</taxon>
        <taxon>Pseudomonadati</taxon>
        <taxon>Pseudomonadota</taxon>
        <taxon>Gammaproteobacteria</taxon>
        <taxon>Enterobacterales</taxon>
        <taxon>Pectobacteriaceae</taxon>
        <taxon>Pectobacterium</taxon>
    </lineage>
</organism>
<evidence type="ECO:0000256" key="1">
    <source>
        <dbReference type="SAM" id="Phobius"/>
    </source>
</evidence>
<keyword evidence="1" id="KW-0812">Transmembrane</keyword>
<evidence type="ECO:0000313" key="3">
    <source>
        <dbReference type="EMBL" id="AFI90430.1"/>
    </source>
</evidence>
<evidence type="ECO:0000256" key="2">
    <source>
        <dbReference type="SAM" id="SignalP"/>
    </source>
</evidence>
<dbReference type="HOGENOM" id="CLU_2618860_0_0_6"/>
<dbReference type="AlphaFoldDB" id="A0A0H3I4B2"/>